<dbReference type="SUPFAM" id="SSF53098">
    <property type="entry name" value="Ribonuclease H-like"/>
    <property type="match status" value="1"/>
</dbReference>
<dbReference type="GO" id="GO:0004523">
    <property type="term" value="F:RNA-DNA hybrid ribonuclease activity"/>
    <property type="evidence" value="ECO:0007669"/>
    <property type="project" value="InterPro"/>
</dbReference>
<reference evidence="2" key="1">
    <citation type="submission" date="2025-08" db="UniProtKB">
        <authorList>
            <consortium name="RefSeq"/>
        </authorList>
    </citation>
    <scope>IDENTIFICATION</scope>
    <source>
        <tissue evidence="2">Leaves</tissue>
    </source>
</reference>
<name>A0A2I4H5Y8_JUGRE</name>
<dbReference type="PANTHER" id="PTHR47723">
    <property type="entry name" value="OS05G0353850 PROTEIN"/>
    <property type="match status" value="1"/>
</dbReference>
<dbReference type="InterPro" id="IPR053151">
    <property type="entry name" value="RNase_H-like"/>
</dbReference>
<dbReference type="AlphaFoldDB" id="A0A2I4H5Y8"/>
<dbReference type="InterPro" id="IPR012337">
    <property type="entry name" value="RNaseH-like_sf"/>
</dbReference>
<keyword evidence="1" id="KW-1185">Reference proteome</keyword>
<dbReference type="CDD" id="cd06222">
    <property type="entry name" value="RNase_H_like"/>
    <property type="match status" value="1"/>
</dbReference>
<evidence type="ECO:0000313" key="1">
    <source>
        <dbReference type="Proteomes" id="UP000235220"/>
    </source>
</evidence>
<dbReference type="PANTHER" id="PTHR47723:SF19">
    <property type="entry name" value="POLYNUCLEOTIDYL TRANSFERASE, RIBONUCLEASE H-LIKE SUPERFAMILY PROTEIN"/>
    <property type="match status" value="1"/>
</dbReference>
<dbReference type="STRING" id="51240.A0A2I4H5Y8"/>
<sequence length="176" mass="19627">MQVVQPQTLLCWQPPPSGQLKLNFDGAIFYQELKSGVGAVLRDDKGSMIMAMSRLEEGILLVEDVEAIAALRALQFISHLGISHLILEGDSLIVVEAIQSTSIVEFSYSPTIREIKLLLSQFQSYDILHVGRQGNGIAHKMARHARVVENTLQWWFHPSDFIKASLEVDAETSLRA</sequence>
<dbReference type="Gene3D" id="3.30.420.10">
    <property type="entry name" value="Ribonuclease H-like superfamily/Ribonuclease H"/>
    <property type="match status" value="1"/>
</dbReference>
<dbReference type="InterPro" id="IPR002156">
    <property type="entry name" value="RNaseH_domain"/>
</dbReference>
<protein>
    <submittedName>
        <fullName evidence="2">Uncharacterized protein LOC109013814</fullName>
    </submittedName>
</protein>
<dbReference type="OrthoDB" id="1906820at2759"/>
<dbReference type="InterPro" id="IPR036397">
    <property type="entry name" value="RNaseH_sf"/>
</dbReference>
<proteinExistence type="predicted"/>
<gene>
    <name evidence="2" type="primary">LOC109013814</name>
</gene>
<dbReference type="GO" id="GO:0003676">
    <property type="term" value="F:nucleic acid binding"/>
    <property type="evidence" value="ECO:0007669"/>
    <property type="project" value="InterPro"/>
</dbReference>
<evidence type="ECO:0000313" key="2">
    <source>
        <dbReference type="RefSeq" id="XP_018851570.1"/>
    </source>
</evidence>
<organism evidence="1 2">
    <name type="scientific">Juglans regia</name>
    <name type="common">English walnut</name>
    <dbReference type="NCBI Taxonomy" id="51240"/>
    <lineage>
        <taxon>Eukaryota</taxon>
        <taxon>Viridiplantae</taxon>
        <taxon>Streptophyta</taxon>
        <taxon>Embryophyta</taxon>
        <taxon>Tracheophyta</taxon>
        <taxon>Spermatophyta</taxon>
        <taxon>Magnoliopsida</taxon>
        <taxon>eudicotyledons</taxon>
        <taxon>Gunneridae</taxon>
        <taxon>Pentapetalae</taxon>
        <taxon>rosids</taxon>
        <taxon>fabids</taxon>
        <taxon>Fagales</taxon>
        <taxon>Juglandaceae</taxon>
        <taxon>Juglans</taxon>
    </lineage>
</organism>
<dbReference type="KEGG" id="jre:109013814"/>
<dbReference type="InterPro" id="IPR044730">
    <property type="entry name" value="RNase_H-like_dom_plant"/>
</dbReference>
<dbReference type="Pfam" id="PF13456">
    <property type="entry name" value="RVT_3"/>
    <property type="match status" value="1"/>
</dbReference>
<dbReference type="Gramene" id="Jr03_18260_p1">
    <property type="protein sequence ID" value="cds.Jr03_18260_p1"/>
    <property type="gene ID" value="Jr03_18260"/>
</dbReference>
<accession>A0A2I4H5Y8</accession>
<dbReference type="RefSeq" id="XP_018851570.1">
    <property type="nucleotide sequence ID" value="XM_018996025.1"/>
</dbReference>
<dbReference type="GeneID" id="109013814"/>
<dbReference type="Proteomes" id="UP000235220">
    <property type="component" value="Chromosome 3"/>
</dbReference>